<evidence type="ECO:0000313" key="2">
    <source>
        <dbReference type="Proteomes" id="UP001519460"/>
    </source>
</evidence>
<evidence type="ECO:0000313" key="1">
    <source>
        <dbReference type="EMBL" id="KAK7474867.1"/>
    </source>
</evidence>
<proteinExistence type="predicted"/>
<comment type="caution">
    <text evidence="1">The sequence shown here is derived from an EMBL/GenBank/DDBJ whole genome shotgun (WGS) entry which is preliminary data.</text>
</comment>
<reference evidence="1 2" key="1">
    <citation type="journal article" date="2023" name="Sci. Data">
        <title>Genome assembly of the Korean intertidal mud-creeper Batillaria attramentaria.</title>
        <authorList>
            <person name="Patra A.K."/>
            <person name="Ho P.T."/>
            <person name="Jun S."/>
            <person name="Lee S.J."/>
            <person name="Kim Y."/>
            <person name="Won Y.J."/>
        </authorList>
    </citation>
    <scope>NUCLEOTIDE SEQUENCE [LARGE SCALE GENOMIC DNA]</scope>
    <source>
        <strain evidence="1">Wonlab-2016</strain>
    </source>
</reference>
<organism evidence="1 2">
    <name type="scientific">Batillaria attramentaria</name>
    <dbReference type="NCBI Taxonomy" id="370345"/>
    <lineage>
        <taxon>Eukaryota</taxon>
        <taxon>Metazoa</taxon>
        <taxon>Spiralia</taxon>
        <taxon>Lophotrochozoa</taxon>
        <taxon>Mollusca</taxon>
        <taxon>Gastropoda</taxon>
        <taxon>Caenogastropoda</taxon>
        <taxon>Sorbeoconcha</taxon>
        <taxon>Cerithioidea</taxon>
        <taxon>Batillariidae</taxon>
        <taxon>Batillaria</taxon>
    </lineage>
</organism>
<protein>
    <submittedName>
        <fullName evidence="1">Uncharacterized protein</fullName>
    </submittedName>
</protein>
<keyword evidence="2" id="KW-1185">Reference proteome</keyword>
<dbReference type="EMBL" id="JACVVK020000423">
    <property type="protein sequence ID" value="KAK7474867.1"/>
    <property type="molecule type" value="Genomic_DNA"/>
</dbReference>
<dbReference type="AlphaFoldDB" id="A0ABD0JIR6"/>
<sequence>MKKKAKSHVFPQKLINTASAVKKKRKSDYTWKRGAVKVLDSDKSAKLVHHSTTKLVPFTREGNMKSELCTMHYASDTPSQTQEPQAVTWSV</sequence>
<gene>
    <name evidence="1" type="ORF">BaRGS_00033939</name>
</gene>
<accession>A0ABD0JIR6</accession>
<name>A0ABD0JIR6_9CAEN</name>
<dbReference type="Proteomes" id="UP001519460">
    <property type="component" value="Unassembled WGS sequence"/>
</dbReference>